<keyword evidence="1" id="KW-0175">Coiled coil</keyword>
<evidence type="ECO:0000313" key="2">
    <source>
        <dbReference type="EMBL" id="CAB3227067.1"/>
    </source>
</evidence>
<dbReference type="AlphaFoldDB" id="A0A8S0Z911"/>
<evidence type="ECO:0000256" key="1">
    <source>
        <dbReference type="SAM" id="Coils"/>
    </source>
</evidence>
<gene>
    <name evidence="2" type="ORF">APLA_LOCUS3230</name>
</gene>
<dbReference type="OrthoDB" id="7482633at2759"/>
<name>A0A8S0Z911_ARCPL</name>
<protein>
    <submittedName>
        <fullName evidence="2">Uncharacterized protein</fullName>
    </submittedName>
</protein>
<evidence type="ECO:0000313" key="3">
    <source>
        <dbReference type="Proteomes" id="UP000494106"/>
    </source>
</evidence>
<sequence>MKCNFPQDNRDCQLQATEKVLQLLQQQVEALSHTIDSIEMHGRRQILLLNGFEETKDENIADIAVEIITKHLNHRDLILMISSAVHDWVGPLPPKNLDPSSSSLLT</sequence>
<feature type="coiled-coil region" evidence="1">
    <location>
        <begin position="14"/>
        <end position="41"/>
    </location>
</feature>
<dbReference type="EMBL" id="CADEBC010000232">
    <property type="protein sequence ID" value="CAB3227067.1"/>
    <property type="molecule type" value="Genomic_DNA"/>
</dbReference>
<keyword evidence="3" id="KW-1185">Reference proteome</keyword>
<reference evidence="2 3" key="1">
    <citation type="submission" date="2020-04" db="EMBL/GenBank/DDBJ databases">
        <authorList>
            <person name="Wallbank WR R."/>
            <person name="Pardo Diaz C."/>
            <person name="Kozak K."/>
            <person name="Martin S."/>
            <person name="Jiggins C."/>
            <person name="Moest M."/>
            <person name="Warren A I."/>
            <person name="Byers J.R.P. K."/>
            <person name="Montejo-Kovacevich G."/>
            <person name="Yen C E."/>
        </authorList>
    </citation>
    <scope>NUCLEOTIDE SEQUENCE [LARGE SCALE GENOMIC DNA]</scope>
</reference>
<comment type="caution">
    <text evidence="2">The sequence shown here is derived from an EMBL/GenBank/DDBJ whole genome shotgun (WGS) entry which is preliminary data.</text>
</comment>
<accession>A0A8S0Z911</accession>
<dbReference type="Proteomes" id="UP000494106">
    <property type="component" value="Unassembled WGS sequence"/>
</dbReference>
<proteinExistence type="predicted"/>
<organism evidence="2 3">
    <name type="scientific">Arctia plantaginis</name>
    <name type="common">Wood tiger moth</name>
    <name type="synonym">Phalaena plantaginis</name>
    <dbReference type="NCBI Taxonomy" id="874455"/>
    <lineage>
        <taxon>Eukaryota</taxon>
        <taxon>Metazoa</taxon>
        <taxon>Ecdysozoa</taxon>
        <taxon>Arthropoda</taxon>
        <taxon>Hexapoda</taxon>
        <taxon>Insecta</taxon>
        <taxon>Pterygota</taxon>
        <taxon>Neoptera</taxon>
        <taxon>Endopterygota</taxon>
        <taxon>Lepidoptera</taxon>
        <taxon>Glossata</taxon>
        <taxon>Ditrysia</taxon>
        <taxon>Noctuoidea</taxon>
        <taxon>Erebidae</taxon>
        <taxon>Arctiinae</taxon>
        <taxon>Arctia</taxon>
    </lineage>
</organism>